<dbReference type="InterPro" id="IPR001387">
    <property type="entry name" value="Cro/C1-type_HTH"/>
</dbReference>
<evidence type="ECO:0000313" key="5">
    <source>
        <dbReference type="EMBL" id="RHN12303.1"/>
    </source>
</evidence>
<evidence type="ECO:0000313" key="3">
    <source>
        <dbReference type="EMBL" id="CUN67091.1"/>
    </source>
</evidence>
<sequence length="111" mass="13210">MHFCPERLIQVRESLHINKAEAARRLNLSAMAYGRYERGEREPSYQYAFYIAYTFHCNLDFLYGQSDEMETDFITITRSDSEEVYSLVEEMQNNSDFEKRILAYAEKLRAL</sequence>
<dbReference type="GeneID" id="75049110"/>
<organism evidence="2 6">
    <name type="scientific">Anaerobutyricum hallii</name>
    <dbReference type="NCBI Taxonomy" id="39488"/>
    <lineage>
        <taxon>Bacteria</taxon>
        <taxon>Bacillati</taxon>
        <taxon>Bacillota</taxon>
        <taxon>Clostridia</taxon>
        <taxon>Lachnospirales</taxon>
        <taxon>Lachnospiraceae</taxon>
        <taxon>Anaerobutyricum</taxon>
    </lineage>
</organism>
<dbReference type="SUPFAM" id="SSF47413">
    <property type="entry name" value="lambda repressor-like DNA-binding domains"/>
    <property type="match status" value="1"/>
</dbReference>
<dbReference type="EMBL" id="CYZL01000003">
    <property type="protein sequence ID" value="CUN67091.1"/>
    <property type="molecule type" value="Genomic_DNA"/>
</dbReference>
<evidence type="ECO:0000313" key="4">
    <source>
        <dbReference type="EMBL" id="RHC66118.1"/>
    </source>
</evidence>
<dbReference type="EMBL" id="QRQO01000029">
    <property type="protein sequence ID" value="RHN12303.1"/>
    <property type="molecule type" value="Genomic_DNA"/>
</dbReference>
<dbReference type="GO" id="GO:0003677">
    <property type="term" value="F:DNA binding"/>
    <property type="evidence" value="ECO:0007669"/>
    <property type="project" value="InterPro"/>
</dbReference>
<dbReference type="SMART" id="SM00530">
    <property type="entry name" value="HTH_XRE"/>
    <property type="match status" value="1"/>
</dbReference>
<evidence type="ECO:0000259" key="1">
    <source>
        <dbReference type="PROSITE" id="PS50943"/>
    </source>
</evidence>
<dbReference type="PROSITE" id="PS50943">
    <property type="entry name" value="HTH_CROC1"/>
    <property type="match status" value="1"/>
</dbReference>
<dbReference type="Proteomes" id="UP000283700">
    <property type="component" value="Unassembled WGS sequence"/>
</dbReference>
<evidence type="ECO:0000313" key="7">
    <source>
        <dbReference type="Proteomes" id="UP000095679"/>
    </source>
</evidence>
<evidence type="ECO:0000313" key="9">
    <source>
        <dbReference type="Proteomes" id="UP000284621"/>
    </source>
</evidence>
<dbReference type="Pfam" id="PF01381">
    <property type="entry name" value="HTH_3"/>
    <property type="match status" value="1"/>
</dbReference>
<dbReference type="OrthoDB" id="9801008at2"/>
<protein>
    <submittedName>
        <fullName evidence="2">Helix-turn-helix</fullName>
    </submittedName>
    <submittedName>
        <fullName evidence="4">XRE family transcriptional regulator</fullName>
    </submittedName>
</protein>
<dbReference type="EMBL" id="CYYC01000035">
    <property type="protein sequence ID" value="CUN13489.1"/>
    <property type="molecule type" value="Genomic_DNA"/>
</dbReference>
<dbReference type="Gene3D" id="1.10.260.40">
    <property type="entry name" value="lambda repressor-like DNA-binding domains"/>
    <property type="match status" value="1"/>
</dbReference>
<dbReference type="EMBL" id="QSID01000005">
    <property type="protein sequence ID" value="RHC66118.1"/>
    <property type="molecule type" value="Genomic_DNA"/>
</dbReference>
<dbReference type="Proteomes" id="UP000095390">
    <property type="component" value="Unassembled WGS sequence"/>
</dbReference>
<proteinExistence type="predicted"/>
<dbReference type="RefSeq" id="WP_005347117.1">
    <property type="nucleotide sequence ID" value="NZ_BLYK01000101.1"/>
</dbReference>
<reference evidence="6 7" key="1">
    <citation type="submission" date="2015-09" db="EMBL/GenBank/DDBJ databases">
        <authorList>
            <consortium name="Pathogen Informatics"/>
        </authorList>
    </citation>
    <scope>NUCLEOTIDE SEQUENCE [LARGE SCALE GENOMIC DNA]</scope>
    <source>
        <strain evidence="3 7">2789STDY5834835</strain>
        <strain evidence="2 6">2789STDY5834966</strain>
    </source>
</reference>
<dbReference type="Proteomes" id="UP000284621">
    <property type="component" value="Unassembled WGS sequence"/>
</dbReference>
<evidence type="ECO:0000313" key="6">
    <source>
        <dbReference type="Proteomes" id="UP000095390"/>
    </source>
</evidence>
<feature type="domain" description="HTH cro/C1-type" evidence="1">
    <location>
        <begin position="8"/>
        <end position="62"/>
    </location>
</feature>
<name>A0A173UF77_9FIRM</name>
<evidence type="ECO:0000313" key="2">
    <source>
        <dbReference type="EMBL" id="CUN13489.1"/>
    </source>
</evidence>
<dbReference type="AlphaFoldDB" id="A0A173UF77"/>
<evidence type="ECO:0000313" key="8">
    <source>
        <dbReference type="Proteomes" id="UP000283700"/>
    </source>
</evidence>
<reference evidence="8 9" key="2">
    <citation type="submission" date="2018-08" db="EMBL/GenBank/DDBJ databases">
        <title>A genome reference for cultivated species of the human gut microbiota.</title>
        <authorList>
            <person name="Zou Y."/>
            <person name="Xue W."/>
            <person name="Luo G."/>
        </authorList>
    </citation>
    <scope>NUCLEOTIDE SEQUENCE [LARGE SCALE GENOMIC DNA]</scope>
    <source>
        <strain evidence="5 8">AF31-17AC</strain>
        <strain evidence="4 9">AM34-3LB</strain>
    </source>
</reference>
<accession>A0A173UF77</accession>
<gene>
    <name evidence="4" type="ORF">DW833_05555</name>
    <name evidence="5" type="ORF">DWZ29_10495</name>
    <name evidence="3" type="ORF">ERS852450_00409</name>
    <name evidence="2" type="ORF">ERS852578_02399</name>
</gene>
<keyword evidence="9" id="KW-1185">Reference proteome</keyword>
<dbReference type="InterPro" id="IPR010982">
    <property type="entry name" value="Lambda_DNA-bd_dom_sf"/>
</dbReference>
<dbReference type="CDD" id="cd00093">
    <property type="entry name" value="HTH_XRE"/>
    <property type="match status" value="1"/>
</dbReference>
<dbReference type="Proteomes" id="UP000095679">
    <property type="component" value="Unassembled WGS sequence"/>
</dbReference>